<evidence type="ECO:0000256" key="9">
    <source>
        <dbReference type="ARBA" id="ARBA00023170"/>
    </source>
</evidence>
<dbReference type="Gene3D" id="3.40.50.2300">
    <property type="match status" value="2"/>
</dbReference>
<evidence type="ECO:0000259" key="16">
    <source>
        <dbReference type="SMART" id="SM00079"/>
    </source>
</evidence>
<keyword evidence="10" id="KW-0325">Glycoprotein</keyword>
<keyword evidence="7" id="KW-0406">Ion transport</keyword>
<feature type="transmembrane region" description="Helical" evidence="15">
    <location>
        <begin position="1074"/>
        <end position="1094"/>
    </location>
</feature>
<evidence type="ECO:0000259" key="17">
    <source>
        <dbReference type="SMART" id="SM00918"/>
    </source>
</evidence>
<feature type="domain" description="Ionotropic glutamate receptor L-glutamate and glycine-binding" evidence="17">
    <location>
        <begin position="451"/>
        <end position="515"/>
    </location>
</feature>
<dbReference type="Pfam" id="PF00060">
    <property type="entry name" value="Lig_chan"/>
    <property type="match status" value="1"/>
</dbReference>
<dbReference type="PANTHER" id="PTHR18966">
    <property type="entry name" value="IONOTROPIC GLUTAMATE RECEPTOR"/>
    <property type="match status" value="1"/>
</dbReference>
<dbReference type="SMART" id="SM00079">
    <property type="entry name" value="PBPe"/>
    <property type="match status" value="1"/>
</dbReference>
<keyword evidence="11" id="KW-0628">Postsynaptic cell membrane</keyword>
<evidence type="ECO:0000256" key="1">
    <source>
        <dbReference type="ARBA" id="ARBA00008685"/>
    </source>
</evidence>
<keyword evidence="8 15" id="KW-0472">Membrane</keyword>
<dbReference type="AlphaFoldDB" id="A0A7R9CS21"/>
<evidence type="ECO:0000256" key="15">
    <source>
        <dbReference type="SAM" id="Phobius"/>
    </source>
</evidence>
<accession>A0A7R9CS21</accession>
<dbReference type="InterPro" id="IPR001320">
    <property type="entry name" value="Iontro_rcpt_C"/>
</dbReference>
<dbReference type="EMBL" id="OC318175">
    <property type="protein sequence ID" value="CAD7400871.1"/>
    <property type="molecule type" value="Genomic_DNA"/>
</dbReference>
<dbReference type="FunFam" id="1.10.287.70:FF:000010">
    <property type="entry name" value="Putative glutamate receptor ionotropic kainate 1"/>
    <property type="match status" value="1"/>
</dbReference>
<protein>
    <submittedName>
        <fullName evidence="18">Uncharacterized protein</fullName>
    </submittedName>
</protein>
<dbReference type="Gene3D" id="1.10.287.70">
    <property type="match status" value="2"/>
</dbReference>
<evidence type="ECO:0000256" key="10">
    <source>
        <dbReference type="ARBA" id="ARBA00023180"/>
    </source>
</evidence>
<evidence type="ECO:0000256" key="14">
    <source>
        <dbReference type="ARBA" id="ARBA00034104"/>
    </source>
</evidence>
<dbReference type="SMART" id="SM00918">
    <property type="entry name" value="Lig_chan-Glu_bd"/>
    <property type="match status" value="1"/>
</dbReference>
<comment type="subcellular location">
    <subcellularLocation>
        <location evidence="14">Postsynaptic cell membrane</location>
        <topology evidence="14">Multi-pass membrane protein</topology>
    </subcellularLocation>
</comment>
<organism evidence="18">
    <name type="scientific">Timema cristinae</name>
    <name type="common">Walking stick</name>
    <dbReference type="NCBI Taxonomy" id="61476"/>
    <lineage>
        <taxon>Eukaryota</taxon>
        <taxon>Metazoa</taxon>
        <taxon>Ecdysozoa</taxon>
        <taxon>Arthropoda</taxon>
        <taxon>Hexapoda</taxon>
        <taxon>Insecta</taxon>
        <taxon>Pterygota</taxon>
        <taxon>Neoptera</taxon>
        <taxon>Polyneoptera</taxon>
        <taxon>Phasmatodea</taxon>
        <taxon>Timematodea</taxon>
        <taxon>Timematoidea</taxon>
        <taxon>Timematidae</taxon>
        <taxon>Timema</taxon>
    </lineage>
</organism>
<feature type="transmembrane region" description="Helical" evidence="15">
    <location>
        <begin position="881"/>
        <end position="903"/>
    </location>
</feature>
<evidence type="ECO:0000256" key="8">
    <source>
        <dbReference type="ARBA" id="ARBA00023136"/>
    </source>
</evidence>
<dbReference type="GO" id="GO:0015276">
    <property type="term" value="F:ligand-gated monoatomic ion channel activity"/>
    <property type="evidence" value="ECO:0007669"/>
    <property type="project" value="InterPro"/>
</dbReference>
<proteinExistence type="inferred from homology"/>
<keyword evidence="6" id="KW-0770">Synapse</keyword>
<keyword evidence="2" id="KW-0813">Transport</keyword>
<dbReference type="SUPFAM" id="SSF53850">
    <property type="entry name" value="Periplasmic binding protein-like II"/>
    <property type="match status" value="1"/>
</dbReference>
<keyword evidence="12" id="KW-1071">Ligand-gated ion channel</keyword>
<dbReference type="Pfam" id="PF01094">
    <property type="entry name" value="ANF_receptor"/>
    <property type="match status" value="1"/>
</dbReference>
<comment type="similarity">
    <text evidence="1">Belongs to the glutamate-gated ion channel (TC 1.A.10.1) family.</text>
</comment>
<evidence type="ECO:0000256" key="12">
    <source>
        <dbReference type="ARBA" id="ARBA00023286"/>
    </source>
</evidence>
<dbReference type="FunFam" id="3.40.190.10:FF:000210">
    <property type="entry name" value="Glutamate receptor ionotropic, kainate 1"/>
    <property type="match status" value="1"/>
</dbReference>
<evidence type="ECO:0000256" key="2">
    <source>
        <dbReference type="ARBA" id="ARBA00022448"/>
    </source>
</evidence>
<gene>
    <name evidence="18" type="ORF">TCEB3V08_LOCUS5744</name>
</gene>
<keyword evidence="5 15" id="KW-1133">Transmembrane helix</keyword>
<evidence type="ECO:0000256" key="13">
    <source>
        <dbReference type="ARBA" id="ARBA00023303"/>
    </source>
</evidence>
<dbReference type="InterPro" id="IPR028082">
    <property type="entry name" value="Peripla_BP_I"/>
</dbReference>
<dbReference type="SUPFAM" id="SSF53822">
    <property type="entry name" value="Periplasmic binding protein-like I"/>
    <property type="match status" value="1"/>
</dbReference>
<sequence>MLEQSVIINLGVPSEPAHFDELNILIAIDTTRGVMWRGNKEGLVSLSEQDVAGGVFHPESKDHQYIVFQYAVDRINMDRHLLPDTRLVPHSINVSKHDSFNTGRKVCDLTEIGIAAIFGPQSTTSGGIVRSICETLEIPNLQTNWRACPRPDTRCQLNLHPDPDVLAKAYVDVIKFLNWKTFTIVYESNEGLKRLQEILKARSPSDPPIVVRQLGEGTDYRTVLKEIHESSETHIVLDCDTDHLVSILRQAREVNMMGDYESYLLTSLDAHTVDFKEFQYIQTNITTLRLVDPTRLEVQNAIYDWRYGELRYERKLDISPETVKLEAALLYDAVNLFAQALHQLDETNSIHTRPLKCDSANTWQHGFSLRNYMKLMKTQGLTGSISFDDRGRRHDFTLDMVDVSHGAVRRVGSWNSVTGLNHTQTYSEVLTEIQRNIKNKTFIVSSKTGMPYLDWKDPDAMGNERFHGFAKDLIEEIAKLLKFKGYELKIAPGNKQGSLDTATGKWDGIMKEIIDRKADLGICDFTITYDRGKAVDFTMPFLNTGISILFTKPKKPETELFSFLKPFLIRRVDLHGHRLFGRLVDPVPAGQVEYSLPYIVLVDIVPAGQVEYSLPYIVLVDPVPAGQVEYALPYIVLADIVPAGQVEYSLPYIVLVDIVPAGQVEYSLPYIVLVDIVPSGQVEYSLPYIVPADIVPAGQVEYSLPYIVLADIVPAGQVKYSLSYIVLADIVPAGQVEYSLAYIVLADIVPAGQCSLELEKHFSCCWSCTESQCSWQVLGASPREWGNPHPCNRRPEELENSFNMLTCLWFSIGSLMAQGCDILPKITPYEWNNPHPCNPEPEELENNLTVNNCIWHNLGSLMQQGSDIAPQAVSTRMVAGMWWFFTLIMISSYTANLTAFLTITRMESTIKSAEDLAEQTKIKFGPMRGGSTSSFFSNSNHTLYQRMWAMMQQAKPDVFAESNIEGVERVQKAKGRYAFFMESVSIEYEIERRCELTQINGLLDQKGYGIALPINSPYRSLVSGAVLKLSENGVLGELKNKWWKKNGGGKCDLSGEAEGGANNELTMANVGGMFVVLVVGCCAAFLVAILEFLWNCRKIAVERKITPWEAMVSELKFALNFTETTKPVEKPQEDDYVSRSIIYHNTT</sequence>
<evidence type="ECO:0000256" key="11">
    <source>
        <dbReference type="ARBA" id="ARBA00023257"/>
    </source>
</evidence>
<name>A0A7R9CS21_TIMCR</name>
<reference evidence="18" key="1">
    <citation type="submission" date="2020-11" db="EMBL/GenBank/DDBJ databases">
        <authorList>
            <person name="Tran Van P."/>
        </authorList>
    </citation>
    <scope>NUCLEOTIDE SEQUENCE</scope>
</reference>
<dbReference type="Pfam" id="PF10613">
    <property type="entry name" value="Lig_chan-Glu_bd"/>
    <property type="match status" value="1"/>
</dbReference>
<evidence type="ECO:0000256" key="6">
    <source>
        <dbReference type="ARBA" id="ARBA00023018"/>
    </source>
</evidence>
<evidence type="ECO:0000256" key="4">
    <source>
        <dbReference type="ARBA" id="ARBA00022692"/>
    </source>
</evidence>
<feature type="domain" description="Ionotropic glutamate receptor C-terminal" evidence="16">
    <location>
        <begin position="441"/>
        <end position="1045"/>
    </location>
</feature>
<keyword evidence="13" id="KW-0407">Ion channel</keyword>
<dbReference type="InterPro" id="IPR001828">
    <property type="entry name" value="ANF_lig-bd_rcpt"/>
</dbReference>
<dbReference type="GO" id="GO:0045211">
    <property type="term" value="C:postsynaptic membrane"/>
    <property type="evidence" value="ECO:0007669"/>
    <property type="project" value="UniProtKB-SubCell"/>
</dbReference>
<evidence type="ECO:0000256" key="5">
    <source>
        <dbReference type="ARBA" id="ARBA00022989"/>
    </source>
</evidence>
<dbReference type="InterPro" id="IPR019594">
    <property type="entry name" value="Glu/Gly-bd"/>
</dbReference>
<dbReference type="InterPro" id="IPR015683">
    <property type="entry name" value="Ionotropic_Glu_rcpt"/>
</dbReference>
<dbReference type="CDD" id="cd06382">
    <property type="entry name" value="PBP1_iGluR_Kainate"/>
    <property type="match status" value="1"/>
</dbReference>
<dbReference type="Gene3D" id="3.40.190.10">
    <property type="entry name" value="Periplasmic binding protein-like II"/>
    <property type="match status" value="2"/>
</dbReference>
<keyword evidence="3" id="KW-1003">Cell membrane</keyword>
<evidence type="ECO:0000313" key="18">
    <source>
        <dbReference type="EMBL" id="CAD7400871.1"/>
    </source>
</evidence>
<evidence type="ECO:0000256" key="3">
    <source>
        <dbReference type="ARBA" id="ARBA00022475"/>
    </source>
</evidence>
<dbReference type="FunFam" id="3.40.190.10:FF:000061">
    <property type="entry name" value="Glutamate receptor, ionotropic kainate"/>
    <property type="match status" value="1"/>
</dbReference>
<keyword evidence="4 15" id="KW-0812">Transmembrane</keyword>
<evidence type="ECO:0000256" key="7">
    <source>
        <dbReference type="ARBA" id="ARBA00023065"/>
    </source>
</evidence>
<keyword evidence="9" id="KW-0675">Receptor</keyword>